<gene>
    <name evidence="2" type="ORF">ENM11_05210</name>
</gene>
<proteinExistence type="predicted"/>
<name>A0A7C5LEC3_CALS0</name>
<dbReference type="Gene3D" id="2.20.25.190">
    <property type="match status" value="1"/>
</dbReference>
<dbReference type="Pfam" id="PF05129">
    <property type="entry name" value="Zn_ribbon_Elf1"/>
    <property type="match status" value="1"/>
</dbReference>
<evidence type="ECO:0000313" key="2">
    <source>
        <dbReference type="EMBL" id="HHK68536.1"/>
    </source>
</evidence>
<dbReference type="EMBL" id="DRWN01000040">
    <property type="protein sequence ID" value="HHK68536.1"/>
    <property type="molecule type" value="Genomic_DNA"/>
</dbReference>
<evidence type="ECO:0000256" key="1">
    <source>
        <dbReference type="ARBA" id="ARBA00022833"/>
    </source>
</evidence>
<keyword evidence="1" id="KW-0862">Zinc</keyword>
<dbReference type="InterPro" id="IPR038567">
    <property type="entry name" value="T_Elf1_sf"/>
</dbReference>
<protein>
    <recommendedName>
        <fullName evidence="3">Transcription elongation factor</fullName>
    </recommendedName>
</protein>
<dbReference type="SUPFAM" id="SSF57783">
    <property type="entry name" value="Zinc beta-ribbon"/>
    <property type="match status" value="1"/>
</dbReference>
<organism evidence="2">
    <name type="scientific">Caldiarchaeum subterraneum</name>
    <dbReference type="NCBI Taxonomy" id="311458"/>
    <lineage>
        <taxon>Archaea</taxon>
        <taxon>Nitrososphaerota</taxon>
        <taxon>Candidatus Caldarchaeales</taxon>
        <taxon>Candidatus Caldarchaeaceae</taxon>
        <taxon>Candidatus Caldarchaeum</taxon>
    </lineage>
</organism>
<sequence length="85" mass="9432">MGRKRRKIIKKTPKPFPNIFSCPLCGAMAVTVQHEKGGETALVSCGNCRASAEVPWYPAYSTVDAYTKWYDRVLRGERPVEAGQG</sequence>
<dbReference type="AlphaFoldDB" id="A0A7C5LEC3"/>
<dbReference type="InterPro" id="IPR007808">
    <property type="entry name" value="Elf1"/>
</dbReference>
<reference evidence="2" key="1">
    <citation type="journal article" date="2020" name="mSystems">
        <title>Genome- and Community-Level Interaction Insights into Carbon Utilization and Element Cycling Functions of Hydrothermarchaeota in Hydrothermal Sediment.</title>
        <authorList>
            <person name="Zhou Z."/>
            <person name="Liu Y."/>
            <person name="Xu W."/>
            <person name="Pan J."/>
            <person name="Luo Z.H."/>
            <person name="Li M."/>
        </authorList>
    </citation>
    <scope>NUCLEOTIDE SEQUENCE [LARGE SCALE GENOMIC DNA]</scope>
    <source>
        <strain evidence="2">SpSt-1056</strain>
    </source>
</reference>
<comment type="caution">
    <text evidence="2">The sequence shown here is derived from an EMBL/GenBank/DDBJ whole genome shotgun (WGS) entry which is preliminary data.</text>
</comment>
<evidence type="ECO:0008006" key="3">
    <source>
        <dbReference type="Google" id="ProtNLM"/>
    </source>
</evidence>
<accession>A0A7C5LEC3</accession>